<evidence type="ECO:0000259" key="3">
    <source>
        <dbReference type="PROSITE" id="PS50110"/>
    </source>
</evidence>
<proteinExistence type="predicted"/>
<gene>
    <name evidence="4" type="ORF">CKO25_00840</name>
</gene>
<dbReference type="GO" id="GO:0032993">
    <property type="term" value="C:protein-DNA complex"/>
    <property type="evidence" value="ECO:0007669"/>
    <property type="project" value="TreeGrafter"/>
</dbReference>
<comment type="caution">
    <text evidence="4">The sequence shown here is derived from an EMBL/GenBank/DDBJ whole genome shotgun (WGS) entry which is preliminary data.</text>
</comment>
<reference evidence="4 5" key="1">
    <citation type="journal article" date="2020" name="Microorganisms">
        <title>Osmotic Adaptation and Compatible Solute Biosynthesis of Phototrophic Bacteria as Revealed from Genome Analyses.</title>
        <authorList>
            <person name="Imhoff J.F."/>
            <person name="Rahn T."/>
            <person name="Kunzel S."/>
            <person name="Keller A."/>
            <person name="Neulinger S.C."/>
        </authorList>
    </citation>
    <scope>NUCLEOTIDE SEQUENCE [LARGE SCALE GENOMIC DNA]</scope>
    <source>
        <strain evidence="4 5">DSM 21303</strain>
    </source>
</reference>
<keyword evidence="5" id="KW-1185">Reference proteome</keyword>
<evidence type="ECO:0000313" key="5">
    <source>
        <dbReference type="Proteomes" id="UP001138802"/>
    </source>
</evidence>
<dbReference type="Pfam" id="PF00072">
    <property type="entry name" value="Response_reg"/>
    <property type="match status" value="1"/>
</dbReference>
<evidence type="ECO:0000256" key="2">
    <source>
        <dbReference type="PROSITE-ProRule" id="PRU00169"/>
    </source>
</evidence>
<dbReference type="PROSITE" id="PS50110">
    <property type="entry name" value="RESPONSE_REGULATORY"/>
    <property type="match status" value="1"/>
</dbReference>
<sequence length="161" mass="18100">MRLALLILEDERAVREALRRDLAPFASHIRLEEAEDVETARDVITEIDADGDQLALVLADHRLPGTSGVDFLISLRTDERASMARTILVTGQADQEDTIRAINEAQLDRYVAKPWQPELLCQMVREQLTDYVVSRRLDPLPHLPALDAAAAMTLLQDRGDF</sequence>
<dbReference type="Gene3D" id="3.40.50.2300">
    <property type="match status" value="1"/>
</dbReference>
<keyword evidence="2" id="KW-0597">Phosphoprotein</keyword>
<evidence type="ECO:0000313" key="4">
    <source>
        <dbReference type="EMBL" id="MBK1643222.1"/>
    </source>
</evidence>
<feature type="modified residue" description="4-aspartylphosphate" evidence="2">
    <location>
        <position position="60"/>
    </location>
</feature>
<dbReference type="RefSeq" id="WP_200386015.1">
    <property type="nucleotide sequence ID" value="NZ_NRSD01000001.1"/>
</dbReference>
<dbReference type="Proteomes" id="UP001138802">
    <property type="component" value="Unassembled WGS sequence"/>
</dbReference>
<dbReference type="SUPFAM" id="SSF52172">
    <property type="entry name" value="CheY-like"/>
    <property type="match status" value="1"/>
</dbReference>
<dbReference type="EMBL" id="NRSD01000001">
    <property type="protein sequence ID" value="MBK1643222.1"/>
    <property type="molecule type" value="Genomic_DNA"/>
</dbReference>
<dbReference type="InterPro" id="IPR001789">
    <property type="entry name" value="Sig_transdc_resp-reg_receiver"/>
</dbReference>
<name>A0A9X0WFJ6_9GAMM</name>
<accession>A0A9X0WFJ6</accession>
<organism evidence="4 5">
    <name type="scientific">Thiocapsa imhoffii</name>
    <dbReference type="NCBI Taxonomy" id="382777"/>
    <lineage>
        <taxon>Bacteria</taxon>
        <taxon>Pseudomonadati</taxon>
        <taxon>Pseudomonadota</taxon>
        <taxon>Gammaproteobacteria</taxon>
        <taxon>Chromatiales</taxon>
        <taxon>Chromatiaceae</taxon>
        <taxon>Thiocapsa</taxon>
    </lineage>
</organism>
<protein>
    <recommendedName>
        <fullName evidence="3">Response regulatory domain-containing protein</fullName>
    </recommendedName>
</protein>
<dbReference type="InterPro" id="IPR039420">
    <property type="entry name" value="WalR-like"/>
</dbReference>
<dbReference type="GO" id="GO:0000976">
    <property type="term" value="F:transcription cis-regulatory region binding"/>
    <property type="evidence" value="ECO:0007669"/>
    <property type="project" value="TreeGrafter"/>
</dbReference>
<dbReference type="AlphaFoldDB" id="A0A9X0WFJ6"/>
<dbReference type="PANTHER" id="PTHR48111:SF9">
    <property type="entry name" value="TWO-COMPONENT RESPONSE REGULATOR RECEIVER PROTEIN"/>
    <property type="match status" value="1"/>
</dbReference>
<dbReference type="PANTHER" id="PTHR48111">
    <property type="entry name" value="REGULATOR OF RPOS"/>
    <property type="match status" value="1"/>
</dbReference>
<dbReference type="GO" id="GO:0006355">
    <property type="term" value="P:regulation of DNA-templated transcription"/>
    <property type="evidence" value="ECO:0007669"/>
    <property type="project" value="TreeGrafter"/>
</dbReference>
<feature type="domain" description="Response regulatory" evidence="3">
    <location>
        <begin position="4"/>
        <end position="128"/>
    </location>
</feature>
<dbReference type="SMART" id="SM00448">
    <property type="entry name" value="REC"/>
    <property type="match status" value="1"/>
</dbReference>
<evidence type="ECO:0000256" key="1">
    <source>
        <dbReference type="ARBA" id="ARBA00023125"/>
    </source>
</evidence>
<dbReference type="GO" id="GO:0000156">
    <property type="term" value="F:phosphorelay response regulator activity"/>
    <property type="evidence" value="ECO:0007669"/>
    <property type="project" value="TreeGrafter"/>
</dbReference>
<keyword evidence="1" id="KW-0238">DNA-binding</keyword>
<dbReference type="GO" id="GO:0005829">
    <property type="term" value="C:cytosol"/>
    <property type="evidence" value="ECO:0007669"/>
    <property type="project" value="TreeGrafter"/>
</dbReference>
<dbReference type="InterPro" id="IPR011006">
    <property type="entry name" value="CheY-like_superfamily"/>
</dbReference>